<reference evidence="2 3" key="1">
    <citation type="journal article" date="2019" name="Int. J. Syst. Evol. Microbiol.">
        <title>The Global Catalogue of Microorganisms (GCM) 10K type strain sequencing project: providing services to taxonomists for standard genome sequencing and annotation.</title>
        <authorList>
            <consortium name="The Broad Institute Genomics Platform"/>
            <consortium name="The Broad Institute Genome Sequencing Center for Infectious Disease"/>
            <person name="Wu L."/>
            <person name="Ma J."/>
        </authorList>
    </citation>
    <scope>NUCLEOTIDE SEQUENCE [LARGE SCALE GENOMIC DNA]</scope>
    <source>
        <strain evidence="2 3">DT92</strain>
    </source>
</reference>
<comment type="caution">
    <text evidence="2">The sequence shown here is derived from an EMBL/GenBank/DDBJ whole genome shotgun (WGS) entry which is preliminary data.</text>
</comment>
<sequence length="52" mass="5543">MGSRGDASDTLGTCPVCGRSLPAHARLVTYHGDGWPTLFAECADCDEIVHPR</sequence>
<evidence type="ECO:0000313" key="2">
    <source>
        <dbReference type="EMBL" id="MFC7137850.1"/>
    </source>
</evidence>
<proteinExistence type="predicted"/>
<accession>A0ABD5XRT0</accession>
<dbReference type="InterPro" id="IPR057159">
    <property type="entry name" value="DUF7837"/>
</dbReference>
<dbReference type="Pfam" id="PF25207">
    <property type="entry name" value="DUF7837"/>
    <property type="match status" value="1"/>
</dbReference>
<dbReference type="Proteomes" id="UP001596368">
    <property type="component" value="Unassembled WGS sequence"/>
</dbReference>
<keyword evidence="3" id="KW-1185">Reference proteome</keyword>
<organism evidence="2 3">
    <name type="scientific">Halobaculum litoreum</name>
    <dbReference type="NCBI Taxonomy" id="3031998"/>
    <lineage>
        <taxon>Archaea</taxon>
        <taxon>Methanobacteriati</taxon>
        <taxon>Methanobacteriota</taxon>
        <taxon>Stenosarchaea group</taxon>
        <taxon>Halobacteria</taxon>
        <taxon>Halobacteriales</taxon>
        <taxon>Haloferacaceae</taxon>
        <taxon>Halobaculum</taxon>
    </lineage>
</organism>
<evidence type="ECO:0000259" key="1">
    <source>
        <dbReference type="Pfam" id="PF25207"/>
    </source>
</evidence>
<dbReference type="EMBL" id="JBHSZG010000008">
    <property type="protein sequence ID" value="MFC7137850.1"/>
    <property type="molecule type" value="Genomic_DNA"/>
</dbReference>
<evidence type="ECO:0000313" key="3">
    <source>
        <dbReference type="Proteomes" id="UP001596368"/>
    </source>
</evidence>
<gene>
    <name evidence="2" type="ORF">ACFQRB_18220</name>
</gene>
<protein>
    <recommendedName>
        <fullName evidence="1">DUF7837 domain-containing protein</fullName>
    </recommendedName>
</protein>
<name>A0ABD5XRT0_9EURY</name>
<feature type="domain" description="DUF7837" evidence="1">
    <location>
        <begin position="8"/>
        <end position="52"/>
    </location>
</feature>
<dbReference type="AlphaFoldDB" id="A0ABD5XRT0"/>